<name>A0A9P6ND22_9BASI</name>
<accession>A0A9P6ND22</accession>
<dbReference type="EMBL" id="MU167371">
    <property type="protein sequence ID" value="KAG0141783.1"/>
    <property type="molecule type" value="Genomic_DNA"/>
</dbReference>
<gene>
    <name evidence="1" type="ORF">CROQUDRAFT_98347</name>
</gene>
<proteinExistence type="predicted"/>
<reference evidence="1" key="1">
    <citation type="submission" date="2013-11" db="EMBL/GenBank/DDBJ databases">
        <title>Genome sequence of the fusiform rust pathogen reveals effectors for host alternation and coevolution with pine.</title>
        <authorList>
            <consortium name="DOE Joint Genome Institute"/>
            <person name="Smith K."/>
            <person name="Pendleton A."/>
            <person name="Kubisiak T."/>
            <person name="Anderson C."/>
            <person name="Salamov A."/>
            <person name="Aerts A."/>
            <person name="Riley R."/>
            <person name="Clum A."/>
            <person name="Lindquist E."/>
            <person name="Ence D."/>
            <person name="Campbell M."/>
            <person name="Kronenberg Z."/>
            <person name="Feau N."/>
            <person name="Dhillon B."/>
            <person name="Hamelin R."/>
            <person name="Burleigh J."/>
            <person name="Smith J."/>
            <person name="Yandell M."/>
            <person name="Nelson C."/>
            <person name="Grigoriev I."/>
            <person name="Davis J."/>
        </authorList>
    </citation>
    <scope>NUCLEOTIDE SEQUENCE</scope>
    <source>
        <strain evidence="1">G11</strain>
    </source>
</reference>
<evidence type="ECO:0000313" key="1">
    <source>
        <dbReference type="EMBL" id="KAG0141783.1"/>
    </source>
</evidence>
<keyword evidence="2" id="KW-1185">Reference proteome</keyword>
<dbReference type="Proteomes" id="UP000886653">
    <property type="component" value="Unassembled WGS sequence"/>
</dbReference>
<organism evidence="1 2">
    <name type="scientific">Cronartium quercuum f. sp. fusiforme G11</name>
    <dbReference type="NCBI Taxonomy" id="708437"/>
    <lineage>
        <taxon>Eukaryota</taxon>
        <taxon>Fungi</taxon>
        <taxon>Dikarya</taxon>
        <taxon>Basidiomycota</taxon>
        <taxon>Pucciniomycotina</taxon>
        <taxon>Pucciniomycetes</taxon>
        <taxon>Pucciniales</taxon>
        <taxon>Coleosporiaceae</taxon>
        <taxon>Cronartium</taxon>
    </lineage>
</organism>
<sequence length="100" mass="11293">MEDRDLYIANINVGVCDVRWTDTGKVHRPVTIQITVVPSCLRESSRAKWNSAVHHLQHTPVESCKDDHQTISSYDLRVVSTLKPCSHWHISLCPSSSIKA</sequence>
<protein>
    <submittedName>
        <fullName evidence="1">Uncharacterized protein</fullName>
    </submittedName>
</protein>
<comment type="caution">
    <text evidence="1">The sequence shown here is derived from an EMBL/GenBank/DDBJ whole genome shotgun (WGS) entry which is preliminary data.</text>
</comment>
<dbReference type="AlphaFoldDB" id="A0A9P6ND22"/>
<evidence type="ECO:0000313" key="2">
    <source>
        <dbReference type="Proteomes" id="UP000886653"/>
    </source>
</evidence>